<dbReference type="Pfam" id="PF01791">
    <property type="entry name" value="DeoC"/>
    <property type="match status" value="1"/>
</dbReference>
<evidence type="ECO:0000256" key="1">
    <source>
        <dbReference type="PIRSR" id="PIRSR038992-1"/>
    </source>
</evidence>
<dbReference type="STRING" id="1903179.BI347_07810"/>
<proteinExistence type="predicted"/>
<dbReference type="Proteomes" id="UP000180280">
    <property type="component" value="Unassembled WGS sequence"/>
</dbReference>
<dbReference type="Proteomes" id="UP000180088">
    <property type="component" value="Unassembled WGS sequence"/>
</dbReference>
<organism evidence="2 4">
    <name type="scientific">Chromobacterium sphagni</name>
    <dbReference type="NCBI Taxonomy" id="1903179"/>
    <lineage>
        <taxon>Bacteria</taxon>
        <taxon>Pseudomonadati</taxon>
        <taxon>Pseudomonadota</taxon>
        <taxon>Betaproteobacteria</taxon>
        <taxon>Neisseriales</taxon>
        <taxon>Chromobacteriaceae</taxon>
        <taxon>Chromobacterium</taxon>
    </lineage>
</organism>
<dbReference type="RefSeq" id="WP_071111838.1">
    <property type="nucleotide sequence ID" value="NZ_MKCS01000001.1"/>
</dbReference>
<dbReference type="GO" id="GO:0004332">
    <property type="term" value="F:fructose-bisphosphate aldolase activity"/>
    <property type="evidence" value="ECO:0007669"/>
    <property type="project" value="InterPro"/>
</dbReference>
<dbReference type="SUPFAM" id="SSF51569">
    <property type="entry name" value="Aldolase"/>
    <property type="match status" value="1"/>
</dbReference>
<keyword evidence="5" id="KW-1185">Reference proteome</keyword>
<feature type="active site" description="Schiff-base intermediate with dihydroxyacetone-P" evidence="1">
    <location>
        <position position="174"/>
    </location>
</feature>
<dbReference type="SMART" id="SM01133">
    <property type="entry name" value="DeoC"/>
    <property type="match status" value="1"/>
</dbReference>
<dbReference type="AlphaFoldDB" id="A0A1S1X1X3"/>
<dbReference type="InterPro" id="IPR050456">
    <property type="entry name" value="DeoC/FbaB_aldolase"/>
</dbReference>
<dbReference type="PANTHER" id="PTHR47916">
    <property type="entry name" value="FRUCTOSE-BISPHOSPHATE ALDOLASE CLASS 1"/>
    <property type="match status" value="1"/>
</dbReference>
<evidence type="ECO:0000313" key="3">
    <source>
        <dbReference type="EMBL" id="OHX21886.1"/>
    </source>
</evidence>
<evidence type="ECO:0000313" key="4">
    <source>
        <dbReference type="Proteomes" id="UP000180088"/>
    </source>
</evidence>
<comment type="caution">
    <text evidence="2">The sequence shown here is derived from an EMBL/GenBank/DDBJ whole genome shotgun (WGS) entry which is preliminary data.</text>
</comment>
<evidence type="ECO:0000313" key="5">
    <source>
        <dbReference type="Proteomes" id="UP000180280"/>
    </source>
</evidence>
<dbReference type="PANTHER" id="PTHR47916:SF1">
    <property type="entry name" value="3-HYDROXY-5-PHOSPHONOOXYPENTANE-2,4-DIONE THIOLASE"/>
    <property type="match status" value="1"/>
</dbReference>
<feature type="active site" description="Proton donor" evidence="1">
    <location>
        <position position="145"/>
    </location>
</feature>
<protein>
    <submittedName>
        <fullName evidence="2">Aldolase</fullName>
    </submittedName>
</protein>
<sequence>MTEMARKRRWSRFIDRQSGKALIVPIDHGLTMGPLEGLNRVEEVLRWLNPDVVTGIVAHKGFAQRLGGAPGCGLMIHLNGSLNVGETPDFKRMVTSVEAALRLGADAVSIQTNFSAATADHNLQLIGQVVDQAHAFGLPVLNMVYDKGPLQGKELTHLRHFMRAAVELGVDALKVAAPEDLNRIPELVDGIQEHTPVLFAGGALADELSLLELAAAVVRHDTGGICVGRNVFQRPNPLSTMTRLRDLFRRGVPTMDFSRLAQPEAAELEN</sequence>
<reference evidence="4 5" key="1">
    <citation type="submission" date="2016-09" db="EMBL/GenBank/DDBJ databases">
        <title>Chromobacterium muskegensis sp. nov., an insecticidal bacterium isolated from Sphagnum bogs.</title>
        <authorList>
            <person name="Sparks M.E."/>
            <person name="Blackburn M.B."/>
            <person name="Gundersen-Rindal D.E."/>
            <person name="Mitchell A."/>
            <person name="Farrar R."/>
            <person name="Kuhar D."/>
        </authorList>
    </citation>
    <scope>NUCLEOTIDE SEQUENCE [LARGE SCALE GENOMIC DNA]</scope>
    <source>
        <strain evidence="3 5">14B-1</strain>
        <strain evidence="2 4">37-2</strain>
    </source>
</reference>
<dbReference type="OrthoDB" id="5915071at2"/>
<dbReference type="EMBL" id="MKCS01000001">
    <property type="protein sequence ID" value="OHX13429.1"/>
    <property type="molecule type" value="Genomic_DNA"/>
</dbReference>
<dbReference type="InterPro" id="IPR002915">
    <property type="entry name" value="DeoC/FbaB/LacD_aldolase"/>
</dbReference>
<dbReference type="InterPro" id="IPR013785">
    <property type="entry name" value="Aldolase_TIM"/>
</dbReference>
<name>A0A1S1X1X3_9NEIS</name>
<dbReference type="PIRSF" id="PIRSF038992">
    <property type="entry name" value="Aldolase_Ia"/>
    <property type="match status" value="1"/>
</dbReference>
<gene>
    <name evidence="3" type="ORF">BI344_05120</name>
    <name evidence="2" type="ORF">BI347_07810</name>
</gene>
<dbReference type="EMBL" id="MKCT01000001">
    <property type="protein sequence ID" value="OHX21886.1"/>
    <property type="molecule type" value="Genomic_DNA"/>
</dbReference>
<accession>A0A1S1X1X3</accession>
<dbReference type="InterPro" id="IPR041720">
    <property type="entry name" value="FbaB-like"/>
</dbReference>
<dbReference type="Gene3D" id="3.20.20.70">
    <property type="entry name" value="Aldolase class I"/>
    <property type="match status" value="1"/>
</dbReference>
<evidence type="ECO:0000313" key="2">
    <source>
        <dbReference type="EMBL" id="OHX13429.1"/>
    </source>
</evidence>